<name>A0ABN2Q9G5_9ACTN</name>
<dbReference type="InterPro" id="IPR011008">
    <property type="entry name" value="Dimeric_a/b-barrel"/>
</dbReference>
<dbReference type="EMBL" id="BAAAPB010000001">
    <property type="protein sequence ID" value="GAA1947644.1"/>
    <property type="molecule type" value="Genomic_DNA"/>
</dbReference>
<evidence type="ECO:0000313" key="3">
    <source>
        <dbReference type="Proteomes" id="UP001500571"/>
    </source>
</evidence>
<dbReference type="SUPFAM" id="SSF54909">
    <property type="entry name" value="Dimeric alpha+beta barrel"/>
    <property type="match status" value="1"/>
</dbReference>
<organism evidence="2 3">
    <name type="scientific">Nocardioides panacihumi</name>
    <dbReference type="NCBI Taxonomy" id="400774"/>
    <lineage>
        <taxon>Bacteria</taxon>
        <taxon>Bacillati</taxon>
        <taxon>Actinomycetota</taxon>
        <taxon>Actinomycetes</taxon>
        <taxon>Propionibacteriales</taxon>
        <taxon>Nocardioidaceae</taxon>
        <taxon>Nocardioides</taxon>
    </lineage>
</organism>
<evidence type="ECO:0000313" key="2">
    <source>
        <dbReference type="EMBL" id="GAA1947644.1"/>
    </source>
</evidence>
<protein>
    <submittedName>
        <fullName evidence="2">Quinol monooxygenase</fullName>
    </submittedName>
</protein>
<proteinExistence type="predicted"/>
<dbReference type="Proteomes" id="UP001500571">
    <property type="component" value="Unassembled WGS sequence"/>
</dbReference>
<dbReference type="RefSeq" id="WP_344041775.1">
    <property type="nucleotide sequence ID" value="NZ_BAAAPB010000001.1"/>
</dbReference>
<accession>A0ABN2Q9G5</accession>
<reference evidence="2 3" key="1">
    <citation type="journal article" date="2019" name="Int. J. Syst. Evol. Microbiol.">
        <title>The Global Catalogue of Microorganisms (GCM) 10K type strain sequencing project: providing services to taxonomists for standard genome sequencing and annotation.</title>
        <authorList>
            <consortium name="The Broad Institute Genomics Platform"/>
            <consortium name="The Broad Institute Genome Sequencing Center for Infectious Disease"/>
            <person name="Wu L."/>
            <person name="Ma J."/>
        </authorList>
    </citation>
    <scope>NUCLEOTIDE SEQUENCE [LARGE SCALE GENOMIC DNA]</scope>
    <source>
        <strain evidence="2 3">JCM 15309</strain>
    </source>
</reference>
<dbReference type="PANTHER" id="PTHR33336:SF15">
    <property type="entry name" value="ABM DOMAIN-CONTAINING PROTEIN"/>
    <property type="match status" value="1"/>
</dbReference>
<comment type="caution">
    <text evidence="2">The sequence shown here is derived from an EMBL/GenBank/DDBJ whole genome shotgun (WGS) entry which is preliminary data.</text>
</comment>
<dbReference type="InterPro" id="IPR007138">
    <property type="entry name" value="ABM_dom"/>
</dbReference>
<evidence type="ECO:0000259" key="1">
    <source>
        <dbReference type="PROSITE" id="PS51725"/>
    </source>
</evidence>
<dbReference type="Pfam" id="PF03992">
    <property type="entry name" value="ABM"/>
    <property type="match status" value="1"/>
</dbReference>
<gene>
    <name evidence="2" type="ORF">GCM10009798_03450</name>
</gene>
<sequence>MAYVVSATWTAQPGKEDVVRDAIEKLTPPSRMEPGNRFYQAFQDPAEPLVFRLFEIYDDEQAYLAHGASEHFTEYGHGQAIPVLANRERAFYETIG</sequence>
<dbReference type="Gene3D" id="3.30.70.100">
    <property type="match status" value="1"/>
</dbReference>
<dbReference type="PROSITE" id="PS51725">
    <property type="entry name" value="ABM"/>
    <property type="match status" value="1"/>
</dbReference>
<dbReference type="GO" id="GO:0004497">
    <property type="term" value="F:monooxygenase activity"/>
    <property type="evidence" value="ECO:0007669"/>
    <property type="project" value="UniProtKB-KW"/>
</dbReference>
<feature type="domain" description="ABM" evidence="1">
    <location>
        <begin position="3"/>
        <end position="92"/>
    </location>
</feature>
<dbReference type="InterPro" id="IPR050744">
    <property type="entry name" value="AI-2_Isomerase_LsrG"/>
</dbReference>
<keyword evidence="2" id="KW-0503">Monooxygenase</keyword>
<keyword evidence="2" id="KW-0560">Oxidoreductase</keyword>
<keyword evidence="3" id="KW-1185">Reference proteome</keyword>
<dbReference type="PANTHER" id="PTHR33336">
    <property type="entry name" value="QUINOL MONOOXYGENASE YGIN-RELATED"/>
    <property type="match status" value="1"/>
</dbReference>